<dbReference type="EMBL" id="CP046904">
    <property type="protein sequence ID" value="QGZ39983.1"/>
    <property type="molecule type" value="Genomic_DNA"/>
</dbReference>
<proteinExistence type="predicted"/>
<evidence type="ECO:0000313" key="2">
    <source>
        <dbReference type="EMBL" id="QGZ39983.1"/>
    </source>
</evidence>
<dbReference type="RefSeq" id="WP_145874713.1">
    <property type="nucleotide sequence ID" value="NZ_CP046904.1"/>
</dbReference>
<dbReference type="EMBL" id="VLKW01000003">
    <property type="protein sequence ID" value="TWI48924.1"/>
    <property type="molecule type" value="Genomic_DNA"/>
</dbReference>
<evidence type="ECO:0000313" key="3">
    <source>
        <dbReference type="EMBL" id="TWI48924.1"/>
    </source>
</evidence>
<feature type="chain" id="PRO_5044618017" description="Lipoprotein" evidence="1">
    <location>
        <begin position="22"/>
        <end position="205"/>
    </location>
</feature>
<organism evidence="3 4">
    <name type="scientific">Pseudoduganella flava</name>
    <dbReference type="NCBI Taxonomy" id="871742"/>
    <lineage>
        <taxon>Bacteria</taxon>
        <taxon>Pseudomonadati</taxon>
        <taxon>Pseudomonadota</taxon>
        <taxon>Betaproteobacteria</taxon>
        <taxon>Burkholderiales</taxon>
        <taxon>Oxalobacteraceae</taxon>
        <taxon>Telluria group</taxon>
        <taxon>Pseudoduganella</taxon>
    </lineage>
</organism>
<keyword evidence="1" id="KW-0732">Signal</keyword>
<protein>
    <recommendedName>
        <fullName evidence="6">Lipoprotein</fullName>
    </recommendedName>
</protein>
<reference evidence="3" key="2">
    <citation type="submission" date="2019-07" db="EMBL/GenBank/DDBJ databases">
        <authorList>
            <person name="Whitman W."/>
            <person name="Huntemann M."/>
            <person name="Clum A."/>
            <person name="Pillay M."/>
            <person name="Palaniappan K."/>
            <person name="Varghese N."/>
            <person name="Mikhailova N."/>
            <person name="Stamatis D."/>
            <person name="Reddy T."/>
            <person name="Daum C."/>
            <person name="Shapiro N."/>
            <person name="Ivanova N."/>
            <person name="Kyrpides N."/>
            <person name="Woyke T."/>
        </authorList>
    </citation>
    <scope>NUCLEOTIDE SEQUENCE</scope>
    <source>
        <strain evidence="3">CGMCC 1.10685</strain>
    </source>
</reference>
<dbReference type="Proteomes" id="UP000437862">
    <property type="component" value="Chromosome"/>
</dbReference>
<keyword evidence="5" id="KW-1185">Reference proteome</keyword>
<name>A0A562PWX7_9BURK</name>
<evidence type="ECO:0000313" key="5">
    <source>
        <dbReference type="Proteomes" id="UP000437862"/>
    </source>
</evidence>
<dbReference type="Proteomes" id="UP000315112">
    <property type="component" value="Unassembled WGS sequence"/>
</dbReference>
<dbReference type="PROSITE" id="PS51257">
    <property type="entry name" value="PROKAR_LIPOPROTEIN"/>
    <property type="match status" value="1"/>
</dbReference>
<dbReference type="AlphaFoldDB" id="A0A562PWX7"/>
<reference evidence="3 4" key="1">
    <citation type="journal article" date="2015" name="Stand. Genomic Sci.">
        <title>Genomic Encyclopedia of Bacterial and Archaeal Type Strains, Phase III: the genomes of soil and plant-associated and newly described type strains.</title>
        <authorList>
            <person name="Whitman W.B."/>
            <person name="Woyke T."/>
            <person name="Klenk H.P."/>
            <person name="Zhou Y."/>
            <person name="Lilburn T.G."/>
            <person name="Beck B.J."/>
            <person name="De Vos P."/>
            <person name="Vandamme P."/>
            <person name="Eisen J.A."/>
            <person name="Garrity G."/>
            <person name="Hugenholtz P."/>
            <person name="Kyrpides N.C."/>
        </authorList>
    </citation>
    <scope>NUCLEOTIDE SEQUENCE [LARGE SCALE GENOMIC DNA]</scope>
    <source>
        <strain evidence="3 4">CGMCC 1.10685</strain>
    </source>
</reference>
<evidence type="ECO:0000313" key="4">
    <source>
        <dbReference type="Proteomes" id="UP000315112"/>
    </source>
</evidence>
<evidence type="ECO:0000256" key="1">
    <source>
        <dbReference type="SAM" id="SignalP"/>
    </source>
</evidence>
<evidence type="ECO:0008006" key="6">
    <source>
        <dbReference type="Google" id="ProtNLM"/>
    </source>
</evidence>
<feature type="signal peptide" evidence="1">
    <location>
        <begin position="1"/>
        <end position="21"/>
    </location>
</feature>
<accession>A0A562PWX7</accession>
<sequence length="205" mass="21096">MKSKYARITAGALCAALLASCGGSDNGSLTLRVYVYGLFKPGLVLQNGDQTVTVPAGSSPAATSVQEVYFPNLIAQDSTIDIKVKTNPIATTCTPDPATATNVKANYYSALQVVVNCATASYKLGGSVTGLTRDQLVLTNGGNNVTIRPETGSSFVFPGTVYDGLNYGVTVLAQPEGLTCTVQNGVGTMPSGDVMNLAVSCVPKT</sequence>
<gene>
    <name evidence="2" type="ORF">GO485_13590</name>
    <name evidence="3" type="ORF">IP92_02318</name>
</gene>
<reference evidence="2 5" key="3">
    <citation type="submission" date="2019-12" db="EMBL/GenBank/DDBJ databases">
        <title>Draft Genome Sequences of Six Type Strains of the Genus Massilia.</title>
        <authorList>
            <person name="Miess H."/>
            <person name="Frediansyah A."/>
            <person name="Goeker M."/>
            <person name="Gross H."/>
        </authorList>
    </citation>
    <scope>NUCLEOTIDE SEQUENCE [LARGE SCALE GENOMIC DNA]</scope>
    <source>
        <strain evidence="2 5">DSM 26639</strain>
    </source>
</reference>
<dbReference type="OrthoDB" id="8924315at2"/>